<evidence type="ECO:0000256" key="6">
    <source>
        <dbReference type="ARBA" id="ARBA00022822"/>
    </source>
</evidence>
<dbReference type="InterPro" id="IPR023026">
    <property type="entry name" value="Trp_synth_beta/beta-like"/>
</dbReference>
<dbReference type="FunFam" id="3.40.50.1100:FF:000004">
    <property type="entry name" value="Tryptophan synthase beta chain"/>
    <property type="match status" value="1"/>
</dbReference>
<dbReference type="NCBIfam" id="TIGR00263">
    <property type="entry name" value="trpB"/>
    <property type="match status" value="1"/>
</dbReference>
<proteinExistence type="inferred from homology"/>
<evidence type="ECO:0000256" key="8">
    <source>
        <dbReference type="ARBA" id="ARBA00023141"/>
    </source>
</evidence>
<evidence type="ECO:0000259" key="12">
    <source>
        <dbReference type="Pfam" id="PF00291"/>
    </source>
</evidence>
<evidence type="ECO:0000256" key="7">
    <source>
        <dbReference type="ARBA" id="ARBA00022898"/>
    </source>
</evidence>
<evidence type="ECO:0000256" key="4">
    <source>
        <dbReference type="ARBA" id="ARBA00011270"/>
    </source>
</evidence>
<evidence type="ECO:0000256" key="2">
    <source>
        <dbReference type="ARBA" id="ARBA00004733"/>
    </source>
</evidence>
<evidence type="ECO:0000313" key="13">
    <source>
        <dbReference type="EMBL" id="MBB5349011.1"/>
    </source>
</evidence>
<evidence type="ECO:0000256" key="1">
    <source>
        <dbReference type="ARBA" id="ARBA00001933"/>
    </source>
</evidence>
<dbReference type="InterPro" id="IPR036052">
    <property type="entry name" value="TrpB-like_PALP_sf"/>
</dbReference>
<dbReference type="Gene3D" id="3.40.50.1100">
    <property type="match status" value="2"/>
</dbReference>
<keyword evidence="5 11" id="KW-0028">Amino-acid biosynthesis</keyword>
<dbReference type="AlphaFoldDB" id="A0A840V7P7"/>
<organism evidence="13 14">
    <name type="scientific">Desulfoprunum benzoelyticum</name>
    <dbReference type="NCBI Taxonomy" id="1506996"/>
    <lineage>
        <taxon>Bacteria</taxon>
        <taxon>Pseudomonadati</taxon>
        <taxon>Thermodesulfobacteriota</taxon>
        <taxon>Desulfobulbia</taxon>
        <taxon>Desulfobulbales</taxon>
        <taxon>Desulfobulbaceae</taxon>
        <taxon>Desulfoprunum</taxon>
    </lineage>
</organism>
<comment type="similarity">
    <text evidence="3 11">Belongs to the TrpB family.</text>
</comment>
<protein>
    <recommendedName>
        <fullName evidence="11">Tryptophan synthase beta chain</fullName>
        <ecNumber evidence="11">4.2.1.20</ecNumber>
    </recommendedName>
</protein>
<dbReference type="GO" id="GO:0005737">
    <property type="term" value="C:cytoplasm"/>
    <property type="evidence" value="ECO:0007669"/>
    <property type="project" value="TreeGrafter"/>
</dbReference>
<comment type="caution">
    <text evidence="13">The sequence shown here is derived from an EMBL/GenBank/DDBJ whole genome shotgun (WGS) entry which is preliminary data.</text>
</comment>
<dbReference type="PROSITE" id="PS00168">
    <property type="entry name" value="TRP_SYNTHASE_BETA"/>
    <property type="match status" value="1"/>
</dbReference>
<dbReference type="HAMAP" id="MF_00133">
    <property type="entry name" value="Trp_synth_beta"/>
    <property type="match status" value="1"/>
</dbReference>
<comment type="function">
    <text evidence="11">The beta subunit is responsible for the synthesis of L-tryptophan from indole and L-serine.</text>
</comment>
<dbReference type="InterPro" id="IPR006654">
    <property type="entry name" value="Trp_synth_beta"/>
</dbReference>
<keyword evidence="8 11" id="KW-0057">Aromatic amino acid biosynthesis</keyword>
<evidence type="ECO:0000256" key="11">
    <source>
        <dbReference type="HAMAP-Rule" id="MF_00133"/>
    </source>
</evidence>
<evidence type="ECO:0000256" key="5">
    <source>
        <dbReference type="ARBA" id="ARBA00022605"/>
    </source>
</evidence>
<dbReference type="InterPro" id="IPR006653">
    <property type="entry name" value="Trp_synth_b_CS"/>
</dbReference>
<sequence>MTRKGFFGHWGGAYIPEVLHQTFRQLQEEYDKARQDPSFWQEYTALMANYSCRPTPLTYAANLSRHFGGAQIYIKREDLNHTGAHKANNVMGQGLLVQRMGKKRVIAETGAGQHGMATATMAAKFGFACTIYMGEVDVRRQRPNVFWMEKMGATVVPVKDGSRTLKDAINEAFRDWVTNLDDTHYVFGTACGPAPFPEMVSWFQSIIGREAARQIVEQHGRLPARVYACVGGGSNAMGVFQGFLNDDVELVGVEAGGHGLDSGLHAARLCGRDASPGVAQGYKTMFLQNDDGQMLETHSVAAGLDYVGVSPILSDLADKKRVRFESATDSEVIAALDLTMRLEGIIPALESSHAFVQAFKEASDLPNNAAIIINMSGRGDKDIFTIAHAFDDPSWKEFIIARADEYRK</sequence>
<comment type="catalytic activity">
    <reaction evidence="10 11">
        <text>(1S,2R)-1-C-(indol-3-yl)glycerol 3-phosphate + L-serine = D-glyceraldehyde 3-phosphate + L-tryptophan + H2O</text>
        <dbReference type="Rhea" id="RHEA:10532"/>
        <dbReference type="ChEBI" id="CHEBI:15377"/>
        <dbReference type="ChEBI" id="CHEBI:33384"/>
        <dbReference type="ChEBI" id="CHEBI:57912"/>
        <dbReference type="ChEBI" id="CHEBI:58866"/>
        <dbReference type="ChEBI" id="CHEBI:59776"/>
        <dbReference type="EC" id="4.2.1.20"/>
    </reaction>
</comment>
<comment type="pathway">
    <text evidence="2 11">Amino-acid biosynthesis; L-tryptophan biosynthesis; L-tryptophan from chorismate: step 5/5.</text>
</comment>
<dbReference type="GO" id="GO:0004834">
    <property type="term" value="F:tryptophan synthase activity"/>
    <property type="evidence" value="ECO:0007669"/>
    <property type="project" value="UniProtKB-UniRule"/>
</dbReference>
<name>A0A840V7P7_9BACT</name>
<dbReference type="RefSeq" id="WP_183351827.1">
    <property type="nucleotide sequence ID" value="NZ_JACHEO010000018.1"/>
</dbReference>
<dbReference type="PANTHER" id="PTHR48077">
    <property type="entry name" value="TRYPTOPHAN SYNTHASE-RELATED"/>
    <property type="match status" value="1"/>
</dbReference>
<reference evidence="13 14" key="1">
    <citation type="submission" date="2020-08" db="EMBL/GenBank/DDBJ databases">
        <title>Genomic Encyclopedia of Type Strains, Phase IV (KMG-IV): sequencing the most valuable type-strain genomes for metagenomic binning, comparative biology and taxonomic classification.</title>
        <authorList>
            <person name="Goeker M."/>
        </authorList>
    </citation>
    <scope>NUCLEOTIDE SEQUENCE [LARGE SCALE GENOMIC DNA]</scope>
    <source>
        <strain evidence="13 14">DSM 28570</strain>
    </source>
</reference>
<evidence type="ECO:0000256" key="10">
    <source>
        <dbReference type="ARBA" id="ARBA00049047"/>
    </source>
</evidence>
<evidence type="ECO:0000256" key="9">
    <source>
        <dbReference type="ARBA" id="ARBA00023239"/>
    </source>
</evidence>
<keyword evidence="14" id="KW-1185">Reference proteome</keyword>
<keyword evidence="6 11" id="KW-0822">Tryptophan biosynthesis</keyword>
<gene>
    <name evidence="11" type="primary">trpB</name>
    <name evidence="13" type="ORF">HNQ81_002758</name>
</gene>
<dbReference type="EMBL" id="JACHEO010000018">
    <property type="protein sequence ID" value="MBB5349011.1"/>
    <property type="molecule type" value="Genomic_DNA"/>
</dbReference>
<dbReference type="CDD" id="cd06446">
    <property type="entry name" value="Trp-synth_B"/>
    <property type="match status" value="1"/>
</dbReference>
<dbReference type="PIRSF" id="PIRSF001413">
    <property type="entry name" value="Trp_syn_beta"/>
    <property type="match status" value="1"/>
</dbReference>
<keyword evidence="7 11" id="KW-0663">Pyridoxal phosphate</keyword>
<dbReference type="PANTHER" id="PTHR48077:SF3">
    <property type="entry name" value="TRYPTOPHAN SYNTHASE"/>
    <property type="match status" value="1"/>
</dbReference>
<dbReference type="UniPathway" id="UPA00035">
    <property type="reaction ID" value="UER00044"/>
</dbReference>
<keyword evidence="9 11" id="KW-0456">Lyase</keyword>
<comment type="subunit">
    <text evidence="4 11">Tetramer of two alpha and two beta chains.</text>
</comment>
<feature type="domain" description="Tryptophan synthase beta chain-like PALP" evidence="12">
    <location>
        <begin position="52"/>
        <end position="377"/>
    </location>
</feature>
<comment type="cofactor">
    <cofactor evidence="1 11">
        <name>pyridoxal 5'-phosphate</name>
        <dbReference type="ChEBI" id="CHEBI:597326"/>
    </cofactor>
</comment>
<dbReference type="Proteomes" id="UP000539642">
    <property type="component" value="Unassembled WGS sequence"/>
</dbReference>
<dbReference type="InterPro" id="IPR001926">
    <property type="entry name" value="TrpB-like_PALP"/>
</dbReference>
<evidence type="ECO:0000256" key="3">
    <source>
        <dbReference type="ARBA" id="ARBA00009982"/>
    </source>
</evidence>
<feature type="modified residue" description="N6-(pyridoxal phosphate)lysine" evidence="11">
    <location>
        <position position="86"/>
    </location>
</feature>
<dbReference type="EC" id="4.2.1.20" evidence="11"/>
<evidence type="ECO:0000313" key="14">
    <source>
        <dbReference type="Proteomes" id="UP000539642"/>
    </source>
</evidence>
<dbReference type="SUPFAM" id="SSF53686">
    <property type="entry name" value="Tryptophan synthase beta subunit-like PLP-dependent enzymes"/>
    <property type="match status" value="1"/>
</dbReference>
<accession>A0A840V7P7</accession>
<dbReference type="Pfam" id="PF00291">
    <property type="entry name" value="PALP"/>
    <property type="match status" value="1"/>
</dbReference>